<gene>
    <name evidence="1" type="ordered locus">Mar181_2275</name>
</gene>
<organism evidence="1 2">
    <name type="scientific">Marinomonas posidonica (strain CECT 7376 / NCIMB 14433 / IVIA-Po-181)</name>
    <dbReference type="NCBI Taxonomy" id="491952"/>
    <lineage>
        <taxon>Bacteria</taxon>
        <taxon>Pseudomonadati</taxon>
        <taxon>Pseudomonadota</taxon>
        <taxon>Gammaproteobacteria</taxon>
        <taxon>Oceanospirillales</taxon>
        <taxon>Oceanospirillaceae</taxon>
        <taxon>Marinomonas</taxon>
    </lineage>
</organism>
<dbReference type="InterPro" id="IPR011008">
    <property type="entry name" value="Dimeric_a/b-barrel"/>
</dbReference>
<dbReference type="EMBL" id="CP002771">
    <property type="protein sequence ID" value="AEF55311.1"/>
    <property type="molecule type" value="Genomic_DNA"/>
</dbReference>
<evidence type="ECO:0008006" key="3">
    <source>
        <dbReference type="Google" id="ProtNLM"/>
    </source>
</evidence>
<keyword evidence="2" id="KW-1185">Reference proteome</keyword>
<dbReference type="eggNOG" id="ENOG50333FM">
    <property type="taxonomic scope" value="Bacteria"/>
</dbReference>
<name>F6CUY5_MARPP</name>
<protein>
    <recommendedName>
        <fullName evidence="3">ABM domain-containing protein</fullName>
    </recommendedName>
</protein>
<dbReference type="Proteomes" id="UP000009230">
    <property type="component" value="Chromosome"/>
</dbReference>
<accession>F6CUY5</accession>
<dbReference type="Gene3D" id="3.30.70.100">
    <property type="match status" value="1"/>
</dbReference>
<dbReference type="HOGENOM" id="CLU_2288143_0_0_6"/>
<dbReference type="AlphaFoldDB" id="F6CUY5"/>
<dbReference type="KEGG" id="mpc:Mar181_2275"/>
<dbReference type="STRING" id="491952.Mar181_2275"/>
<proteinExistence type="predicted"/>
<sequence length="101" mass="11903">MMAFQLKRVTKPLKTRSFSAGLATSCSPFMAVLVDREGALGSFMLRSYDPPEKVLTIAKWNTREDWERFWENRNPEKMQKMREIAERISVEPFDEIEDRTK</sequence>
<evidence type="ECO:0000313" key="1">
    <source>
        <dbReference type="EMBL" id="AEF55311.1"/>
    </source>
</evidence>
<reference evidence="1 2" key="1">
    <citation type="journal article" date="2012" name="Stand. Genomic Sci.">
        <title>Complete genome sequence of Marinomonas posidonica type strain (IVIA-Po-181(T)).</title>
        <authorList>
            <person name="Lucas-Elio P."/>
            <person name="Goodwin L."/>
            <person name="Woyke T."/>
            <person name="Pitluck S."/>
            <person name="Nolan M."/>
            <person name="Kyrpides N.C."/>
            <person name="Detter J.C."/>
            <person name="Copeland A."/>
            <person name="Lu M."/>
            <person name="Bruce D."/>
            <person name="Detter C."/>
            <person name="Tapia R."/>
            <person name="Han S."/>
            <person name="Land M.L."/>
            <person name="Ivanova N."/>
            <person name="Mikhailova N."/>
            <person name="Johnston A.W."/>
            <person name="Sanchez-Amat A."/>
        </authorList>
    </citation>
    <scope>NUCLEOTIDE SEQUENCE [LARGE SCALE GENOMIC DNA]</scope>
    <source>
        <strain evidence="2">CECT 7376 / NCIMB 14433 / IVIA-Po-181</strain>
    </source>
</reference>
<dbReference type="SUPFAM" id="SSF54909">
    <property type="entry name" value="Dimeric alpha+beta barrel"/>
    <property type="match status" value="1"/>
</dbReference>
<evidence type="ECO:0000313" key="2">
    <source>
        <dbReference type="Proteomes" id="UP000009230"/>
    </source>
</evidence>